<dbReference type="PANTHER" id="PTHR13228:SF3">
    <property type="entry name" value="CONSERVED OLIGOMERIC GOLGI COMPLEX SUBUNIT 5"/>
    <property type="match status" value="1"/>
</dbReference>
<feature type="domain" description="Conserved oligomeric Golgi complex subunit 5 N-terminal" evidence="2">
    <location>
        <begin position="12"/>
        <end position="160"/>
    </location>
</feature>
<dbReference type="EMBL" id="KN823103">
    <property type="protein sequence ID" value="KIO22676.1"/>
    <property type="molecule type" value="Genomic_DNA"/>
</dbReference>
<evidence type="ECO:0000256" key="1">
    <source>
        <dbReference type="SAM" id="MobiDB-lite"/>
    </source>
</evidence>
<feature type="region of interest" description="Disordered" evidence="1">
    <location>
        <begin position="167"/>
        <end position="192"/>
    </location>
</feature>
<dbReference type="GO" id="GO:0017119">
    <property type="term" value="C:Golgi transport complex"/>
    <property type="evidence" value="ECO:0007669"/>
    <property type="project" value="InterPro"/>
</dbReference>
<reference evidence="3 4" key="1">
    <citation type="submission" date="2014-04" db="EMBL/GenBank/DDBJ databases">
        <authorList>
            <consortium name="DOE Joint Genome Institute"/>
            <person name="Kuo A."/>
            <person name="Girlanda M."/>
            <person name="Perotto S."/>
            <person name="Kohler A."/>
            <person name="Nagy L.G."/>
            <person name="Floudas D."/>
            <person name="Copeland A."/>
            <person name="Barry K.W."/>
            <person name="Cichocki N."/>
            <person name="Veneault-Fourrey C."/>
            <person name="LaButti K."/>
            <person name="Lindquist E.A."/>
            <person name="Lipzen A."/>
            <person name="Lundell T."/>
            <person name="Morin E."/>
            <person name="Murat C."/>
            <person name="Sun H."/>
            <person name="Tunlid A."/>
            <person name="Henrissat B."/>
            <person name="Grigoriev I.V."/>
            <person name="Hibbett D.S."/>
            <person name="Martin F."/>
            <person name="Nordberg H.P."/>
            <person name="Cantor M.N."/>
            <person name="Hua S.X."/>
        </authorList>
    </citation>
    <scope>NUCLEOTIDE SEQUENCE [LARGE SCALE GENOMIC DNA]</scope>
    <source>
        <strain evidence="3 4">MUT 4182</strain>
    </source>
</reference>
<sequence length="220" mass="23849">MPPTDALNDYSVFSNPDFDANEYANAVLAGEPYPPPPKSKSRGTTTNATIASEAAKEDISVALGKLTLGIDDVSQQLRSLVTQHHEALLSEAASVHQLEGSLQSVRQGLSELGVSLEKLRLKIRVPYQNLSAHVIRIQRLQLAADVLRRTSRFVLVARRLDFQMNELAKSTSAPPQTNGKPESNKAPSKASAALEENIIEGERERTVAKAALSIAELSEL</sequence>
<dbReference type="HOGENOM" id="CLU_1256855_0_0_1"/>
<name>A0A0C3QBS6_9AGAM</name>
<organism evidence="3 4">
    <name type="scientific">Tulasnella calospora MUT 4182</name>
    <dbReference type="NCBI Taxonomy" id="1051891"/>
    <lineage>
        <taxon>Eukaryota</taxon>
        <taxon>Fungi</taxon>
        <taxon>Dikarya</taxon>
        <taxon>Basidiomycota</taxon>
        <taxon>Agaricomycotina</taxon>
        <taxon>Agaricomycetes</taxon>
        <taxon>Cantharellales</taxon>
        <taxon>Tulasnellaceae</taxon>
        <taxon>Tulasnella</taxon>
    </lineage>
</organism>
<accession>A0A0C3QBS6</accession>
<dbReference type="InterPro" id="IPR019465">
    <property type="entry name" value="Cog5"/>
</dbReference>
<proteinExistence type="predicted"/>
<dbReference type="PANTHER" id="PTHR13228">
    <property type="entry name" value="CONSERVED OLIGOMERIC GOLGI COMPLEX COMPONENT 5"/>
    <property type="match status" value="1"/>
</dbReference>
<evidence type="ECO:0000313" key="3">
    <source>
        <dbReference type="EMBL" id="KIO22676.1"/>
    </source>
</evidence>
<gene>
    <name evidence="3" type="ORF">M407DRAFT_27784</name>
</gene>
<evidence type="ECO:0000313" key="4">
    <source>
        <dbReference type="Proteomes" id="UP000054248"/>
    </source>
</evidence>
<dbReference type="OrthoDB" id="18786at2759"/>
<dbReference type="Proteomes" id="UP000054248">
    <property type="component" value="Unassembled WGS sequence"/>
</dbReference>
<protein>
    <recommendedName>
        <fullName evidence="2">Conserved oligomeric Golgi complex subunit 5 N-terminal domain-containing protein</fullName>
    </recommendedName>
</protein>
<dbReference type="STRING" id="1051891.A0A0C3QBS6"/>
<dbReference type="InterPro" id="IPR049176">
    <property type="entry name" value="COG5_N"/>
</dbReference>
<dbReference type="AlphaFoldDB" id="A0A0C3QBS6"/>
<dbReference type="GO" id="GO:0006891">
    <property type="term" value="P:intra-Golgi vesicle-mediated transport"/>
    <property type="evidence" value="ECO:0007669"/>
    <property type="project" value="InterPro"/>
</dbReference>
<dbReference type="Pfam" id="PF10392">
    <property type="entry name" value="COG5_N"/>
    <property type="match status" value="1"/>
</dbReference>
<feature type="compositionally biased region" description="Polar residues" evidence="1">
    <location>
        <begin position="168"/>
        <end position="181"/>
    </location>
</feature>
<keyword evidence="4" id="KW-1185">Reference proteome</keyword>
<reference evidence="4" key="2">
    <citation type="submission" date="2015-01" db="EMBL/GenBank/DDBJ databases">
        <title>Evolutionary Origins and Diversification of the Mycorrhizal Mutualists.</title>
        <authorList>
            <consortium name="DOE Joint Genome Institute"/>
            <consortium name="Mycorrhizal Genomics Consortium"/>
            <person name="Kohler A."/>
            <person name="Kuo A."/>
            <person name="Nagy L.G."/>
            <person name="Floudas D."/>
            <person name="Copeland A."/>
            <person name="Barry K.W."/>
            <person name="Cichocki N."/>
            <person name="Veneault-Fourrey C."/>
            <person name="LaButti K."/>
            <person name="Lindquist E.A."/>
            <person name="Lipzen A."/>
            <person name="Lundell T."/>
            <person name="Morin E."/>
            <person name="Murat C."/>
            <person name="Riley R."/>
            <person name="Ohm R."/>
            <person name="Sun H."/>
            <person name="Tunlid A."/>
            <person name="Henrissat B."/>
            <person name="Grigoriev I.V."/>
            <person name="Hibbett D.S."/>
            <person name="Martin F."/>
        </authorList>
    </citation>
    <scope>NUCLEOTIDE SEQUENCE [LARGE SCALE GENOMIC DNA]</scope>
    <source>
        <strain evidence="4">MUT 4182</strain>
    </source>
</reference>
<evidence type="ECO:0000259" key="2">
    <source>
        <dbReference type="Pfam" id="PF10392"/>
    </source>
</evidence>